<gene>
    <name evidence="2" type="ORF">VFH_V146960</name>
</gene>
<feature type="compositionally biased region" description="Basic and acidic residues" evidence="1">
    <location>
        <begin position="49"/>
        <end position="62"/>
    </location>
</feature>
<evidence type="ECO:0000313" key="3">
    <source>
        <dbReference type="Proteomes" id="UP001157006"/>
    </source>
</evidence>
<name>A0AAV1B035_VICFA</name>
<accession>A0AAV1B035</accession>
<feature type="compositionally biased region" description="Basic and acidic residues" evidence="1">
    <location>
        <begin position="23"/>
        <end position="32"/>
    </location>
</feature>
<protein>
    <submittedName>
        <fullName evidence="2">Uncharacterized protein</fullName>
    </submittedName>
</protein>
<reference evidence="2 3" key="1">
    <citation type="submission" date="2023-01" db="EMBL/GenBank/DDBJ databases">
        <authorList>
            <person name="Kreplak J."/>
        </authorList>
    </citation>
    <scope>NUCLEOTIDE SEQUENCE [LARGE SCALE GENOMIC DNA]</scope>
</reference>
<dbReference type="Proteomes" id="UP001157006">
    <property type="component" value="Chromosome 5"/>
</dbReference>
<organism evidence="2 3">
    <name type="scientific">Vicia faba</name>
    <name type="common">Broad bean</name>
    <name type="synonym">Faba vulgaris</name>
    <dbReference type="NCBI Taxonomy" id="3906"/>
    <lineage>
        <taxon>Eukaryota</taxon>
        <taxon>Viridiplantae</taxon>
        <taxon>Streptophyta</taxon>
        <taxon>Embryophyta</taxon>
        <taxon>Tracheophyta</taxon>
        <taxon>Spermatophyta</taxon>
        <taxon>Magnoliopsida</taxon>
        <taxon>eudicotyledons</taxon>
        <taxon>Gunneridae</taxon>
        <taxon>Pentapetalae</taxon>
        <taxon>rosids</taxon>
        <taxon>fabids</taxon>
        <taxon>Fabales</taxon>
        <taxon>Fabaceae</taxon>
        <taxon>Papilionoideae</taxon>
        <taxon>50 kb inversion clade</taxon>
        <taxon>NPAAA clade</taxon>
        <taxon>Hologalegina</taxon>
        <taxon>IRL clade</taxon>
        <taxon>Fabeae</taxon>
        <taxon>Vicia</taxon>
    </lineage>
</organism>
<sequence length="137" mass="15325">MITSTSKVDIQDLKNKRQLKQVLGKDRSHEKASTQPPVPSASSLCNSVKKRDVSVHDSKGDAENIDDDDAGCNKDDEMKHDVVQRVDEGARCGREGRFMRSRFIWAAKFVTGIKEVLVQVFVSILFPETRFFGNAAL</sequence>
<keyword evidence="3" id="KW-1185">Reference proteome</keyword>
<dbReference type="EMBL" id="OX451740">
    <property type="protein sequence ID" value="CAI8614793.1"/>
    <property type="molecule type" value="Genomic_DNA"/>
</dbReference>
<dbReference type="AlphaFoldDB" id="A0AAV1B035"/>
<evidence type="ECO:0000256" key="1">
    <source>
        <dbReference type="SAM" id="MobiDB-lite"/>
    </source>
</evidence>
<feature type="region of interest" description="Disordered" evidence="1">
    <location>
        <begin position="1"/>
        <end position="73"/>
    </location>
</feature>
<proteinExistence type="predicted"/>
<evidence type="ECO:0000313" key="2">
    <source>
        <dbReference type="EMBL" id="CAI8614793.1"/>
    </source>
</evidence>